<dbReference type="Gramene" id="BGIOSGA013986-TA">
    <property type="protein sequence ID" value="BGIOSGA013986-PA"/>
    <property type="gene ID" value="BGIOSGA013986"/>
</dbReference>
<keyword evidence="2" id="KW-0677">Repeat</keyword>
<proteinExistence type="inferred from homology"/>
<reference evidence="5 6" key="1">
    <citation type="journal article" date="2005" name="PLoS Biol.">
        <title>The genomes of Oryza sativa: a history of duplications.</title>
        <authorList>
            <person name="Yu J."/>
            <person name="Wang J."/>
            <person name="Lin W."/>
            <person name="Li S."/>
            <person name="Li H."/>
            <person name="Zhou J."/>
            <person name="Ni P."/>
            <person name="Dong W."/>
            <person name="Hu S."/>
            <person name="Zeng C."/>
            <person name="Zhang J."/>
            <person name="Zhang Y."/>
            <person name="Li R."/>
            <person name="Xu Z."/>
            <person name="Li S."/>
            <person name="Li X."/>
            <person name="Zheng H."/>
            <person name="Cong L."/>
            <person name="Lin L."/>
            <person name="Yin J."/>
            <person name="Geng J."/>
            <person name="Li G."/>
            <person name="Shi J."/>
            <person name="Liu J."/>
            <person name="Lv H."/>
            <person name="Li J."/>
            <person name="Wang J."/>
            <person name="Deng Y."/>
            <person name="Ran L."/>
            <person name="Shi X."/>
            <person name="Wang X."/>
            <person name="Wu Q."/>
            <person name="Li C."/>
            <person name="Ren X."/>
            <person name="Wang J."/>
            <person name="Wang X."/>
            <person name="Li D."/>
            <person name="Liu D."/>
            <person name="Zhang X."/>
            <person name="Ji Z."/>
            <person name="Zhao W."/>
            <person name="Sun Y."/>
            <person name="Zhang Z."/>
            <person name="Bao J."/>
            <person name="Han Y."/>
            <person name="Dong L."/>
            <person name="Ji J."/>
            <person name="Chen P."/>
            <person name="Wu S."/>
            <person name="Liu J."/>
            <person name="Xiao Y."/>
            <person name="Bu D."/>
            <person name="Tan J."/>
            <person name="Yang L."/>
            <person name="Ye C."/>
            <person name="Zhang J."/>
            <person name="Xu J."/>
            <person name="Zhou Y."/>
            <person name="Yu Y."/>
            <person name="Zhang B."/>
            <person name="Zhuang S."/>
            <person name="Wei H."/>
            <person name="Liu B."/>
            <person name="Lei M."/>
            <person name="Yu H."/>
            <person name="Li Y."/>
            <person name="Xu H."/>
            <person name="Wei S."/>
            <person name="He X."/>
            <person name="Fang L."/>
            <person name="Zhang Z."/>
            <person name="Zhang Y."/>
            <person name="Huang X."/>
            <person name="Su Z."/>
            <person name="Tong W."/>
            <person name="Li J."/>
            <person name="Tong Z."/>
            <person name="Li S."/>
            <person name="Ye J."/>
            <person name="Wang L."/>
            <person name="Fang L."/>
            <person name="Lei T."/>
            <person name="Chen C."/>
            <person name="Chen H."/>
            <person name="Xu Z."/>
            <person name="Li H."/>
            <person name="Huang H."/>
            <person name="Zhang F."/>
            <person name="Xu H."/>
            <person name="Li N."/>
            <person name="Zhao C."/>
            <person name="Li S."/>
            <person name="Dong L."/>
            <person name="Huang Y."/>
            <person name="Li L."/>
            <person name="Xi Y."/>
            <person name="Qi Q."/>
            <person name="Li W."/>
            <person name="Zhang B."/>
            <person name="Hu W."/>
            <person name="Zhang Y."/>
            <person name="Tian X."/>
            <person name="Jiao Y."/>
            <person name="Liang X."/>
            <person name="Jin J."/>
            <person name="Gao L."/>
            <person name="Zheng W."/>
            <person name="Hao B."/>
            <person name="Liu S."/>
            <person name="Wang W."/>
            <person name="Yuan L."/>
            <person name="Cao M."/>
            <person name="McDermott J."/>
            <person name="Samudrala R."/>
            <person name="Wang J."/>
            <person name="Wong G.K."/>
            <person name="Yang H."/>
        </authorList>
    </citation>
    <scope>NUCLEOTIDE SEQUENCE [LARGE SCALE GENOMIC DNA]</scope>
    <source>
        <strain evidence="6">cv. 93-11</strain>
    </source>
</reference>
<dbReference type="InterPro" id="IPR046342">
    <property type="entry name" value="CBS_dom_sf"/>
</dbReference>
<name>B8ANS0_ORYSI</name>
<evidence type="ECO:0000313" key="6">
    <source>
        <dbReference type="Proteomes" id="UP000007015"/>
    </source>
</evidence>
<comment type="similarity">
    <text evidence="1">Belongs to the 5'-AMP-activated protein kinase gamma subunit family.</text>
</comment>
<accession>B8ANS0</accession>
<evidence type="ECO:0000256" key="3">
    <source>
        <dbReference type="ARBA" id="ARBA00023122"/>
    </source>
</evidence>
<evidence type="ECO:0000256" key="4">
    <source>
        <dbReference type="SAM" id="MobiDB-lite"/>
    </source>
</evidence>
<dbReference type="InterPro" id="IPR050511">
    <property type="entry name" value="AMPK_gamma/SDS23_families"/>
</dbReference>
<feature type="region of interest" description="Disordered" evidence="4">
    <location>
        <begin position="1"/>
        <end position="22"/>
    </location>
</feature>
<dbReference type="AlphaFoldDB" id="B8ANS0"/>
<protein>
    <submittedName>
        <fullName evidence="5">Uncharacterized protein</fullName>
    </submittedName>
</protein>
<keyword evidence="6" id="KW-1185">Reference proteome</keyword>
<dbReference type="Gene3D" id="3.10.580.10">
    <property type="entry name" value="CBS-domain"/>
    <property type="match status" value="1"/>
</dbReference>
<dbReference type="EMBL" id="CM000128">
    <property type="protein sequence ID" value="EEC76571.1"/>
    <property type="molecule type" value="Genomic_DNA"/>
</dbReference>
<gene>
    <name evidence="5" type="ORF">OsI_14403</name>
</gene>
<evidence type="ECO:0000256" key="1">
    <source>
        <dbReference type="ARBA" id="ARBA00006750"/>
    </source>
</evidence>
<dbReference type="Proteomes" id="UP000007015">
    <property type="component" value="Chromosome 3"/>
</dbReference>
<evidence type="ECO:0000313" key="5">
    <source>
        <dbReference type="EMBL" id="EEC76571.1"/>
    </source>
</evidence>
<organism evidence="5 6">
    <name type="scientific">Oryza sativa subsp. indica</name>
    <name type="common">Rice</name>
    <dbReference type="NCBI Taxonomy" id="39946"/>
    <lineage>
        <taxon>Eukaryota</taxon>
        <taxon>Viridiplantae</taxon>
        <taxon>Streptophyta</taxon>
        <taxon>Embryophyta</taxon>
        <taxon>Tracheophyta</taxon>
        <taxon>Spermatophyta</taxon>
        <taxon>Magnoliopsida</taxon>
        <taxon>Liliopsida</taxon>
        <taxon>Poales</taxon>
        <taxon>Poaceae</taxon>
        <taxon>BOP clade</taxon>
        <taxon>Oryzoideae</taxon>
        <taxon>Oryzeae</taxon>
        <taxon>Oryzinae</taxon>
        <taxon>Oryza</taxon>
        <taxon>Oryza sativa</taxon>
    </lineage>
</organism>
<dbReference type="PANTHER" id="PTHR13780:SF35">
    <property type="entry name" value="LD22662P"/>
    <property type="match status" value="1"/>
</dbReference>
<dbReference type="STRING" id="39946.B8ANS0"/>
<sequence length="103" mass="11011">MFSHGADSAHDAGAVSTGASGVPTRFVWPYGGKRGLPHRAPLPAGVSSIPIVDDNDSLLDTYSRSDITALAKDKVYTHIRLDEMTIHQALQLGQDANSPFGFF</sequence>
<keyword evidence="3" id="KW-0129">CBS domain</keyword>
<evidence type="ECO:0000256" key="2">
    <source>
        <dbReference type="ARBA" id="ARBA00022737"/>
    </source>
</evidence>
<dbReference type="PANTHER" id="PTHR13780">
    <property type="entry name" value="AMP-ACTIVATED PROTEIN KINASE, GAMMA REGULATORY SUBUNIT"/>
    <property type="match status" value="1"/>
</dbReference>
<dbReference type="HOGENOM" id="CLU_2268239_0_0_1"/>